<sequence length="53" mass="5900">MKQARPIGWPTGHHCQRSPAIAWRALSSNLHRLLQMARSRHLAIAGATTICVQ</sequence>
<evidence type="ECO:0000313" key="1">
    <source>
        <dbReference type="EMBL" id="JAE22880.1"/>
    </source>
</evidence>
<dbReference type="EMBL" id="GBRH01175016">
    <property type="protein sequence ID" value="JAE22880.1"/>
    <property type="molecule type" value="Transcribed_RNA"/>
</dbReference>
<dbReference type="AlphaFoldDB" id="A0A0A9GCS8"/>
<accession>A0A0A9GCS8</accession>
<organism evidence="1">
    <name type="scientific">Arundo donax</name>
    <name type="common">Giant reed</name>
    <name type="synonym">Donax arundinaceus</name>
    <dbReference type="NCBI Taxonomy" id="35708"/>
    <lineage>
        <taxon>Eukaryota</taxon>
        <taxon>Viridiplantae</taxon>
        <taxon>Streptophyta</taxon>
        <taxon>Embryophyta</taxon>
        <taxon>Tracheophyta</taxon>
        <taxon>Spermatophyta</taxon>
        <taxon>Magnoliopsida</taxon>
        <taxon>Liliopsida</taxon>
        <taxon>Poales</taxon>
        <taxon>Poaceae</taxon>
        <taxon>PACMAD clade</taxon>
        <taxon>Arundinoideae</taxon>
        <taxon>Arundineae</taxon>
        <taxon>Arundo</taxon>
    </lineage>
</organism>
<protein>
    <submittedName>
        <fullName evidence="1">Uncharacterized protein</fullName>
    </submittedName>
</protein>
<name>A0A0A9GCS8_ARUDO</name>
<reference evidence="1" key="1">
    <citation type="submission" date="2014-09" db="EMBL/GenBank/DDBJ databases">
        <authorList>
            <person name="Magalhaes I.L.F."/>
            <person name="Oliveira U."/>
            <person name="Santos F.R."/>
            <person name="Vidigal T.H.D.A."/>
            <person name="Brescovit A.D."/>
            <person name="Santos A.J."/>
        </authorList>
    </citation>
    <scope>NUCLEOTIDE SEQUENCE</scope>
    <source>
        <tissue evidence="1">Shoot tissue taken approximately 20 cm above the soil surface</tissue>
    </source>
</reference>
<reference evidence="1" key="2">
    <citation type="journal article" date="2015" name="Data Brief">
        <title>Shoot transcriptome of the giant reed, Arundo donax.</title>
        <authorList>
            <person name="Barrero R.A."/>
            <person name="Guerrero F.D."/>
            <person name="Moolhuijzen P."/>
            <person name="Goolsby J.A."/>
            <person name="Tidwell J."/>
            <person name="Bellgard S.E."/>
            <person name="Bellgard M.I."/>
        </authorList>
    </citation>
    <scope>NUCLEOTIDE SEQUENCE</scope>
    <source>
        <tissue evidence="1">Shoot tissue taken approximately 20 cm above the soil surface</tissue>
    </source>
</reference>
<proteinExistence type="predicted"/>